<reference evidence="3" key="1">
    <citation type="submission" date="2016-08" db="EMBL/GenBank/DDBJ databases">
        <authorList>
            <person name="Varghese N."/>
            <person name="Submissions Spin"/>
        </authorList>
    </citation>
    <scope>NUCLEOTIDE SEQUENCE [LARGE SCALE GENOMIC DNA]</scope>
    <source>
        <strain evidence="3">P1-7</strain>
    </source>
</reference>
<feature type="region of interest" description="Disordered" evidence="1">
    <location>
        <begin position="1"/>
        <end position="20"/>
    </location>
</feature>
<dbReference type="AlphaFoldDB" id="A0A1C3VSJ8"/>
<gene>
    <name evidence="2" type="ORF">GA0061101_106142</name>
</gene>
<name>A0A1C3VSJ8_9HYPH</name>
<protein>
    <submittedName>
        <fullName evidence="2">Uncharacterized protein</fullName>
    </submittedName>
</protein>
<organism evidence="2 3">
    <name type="scientific">Rhizobium lusitanum</name>
    <dbReference type="NCBI Taxonomy" id="293958"/>
    <lineage>
        <taxon>Bacteria</taxon>
        <taxon>Pseudomonadati</taxon>
        <taxon>Pseudomonadota</taxon>
        <taxon>Alphaproteobacteria</taxon>
        <taxon>Hyphomicrobiales</taxon>
        <taxon>Rhizobiaceae</taxon>
        <taxon>Rhizobium/Agrobacterium group</taxon>
        <taxon>Rhizobium</taxon>
    </lineage>
</organism>
<sequence length="55" mass="6960">MKSAELHRQKNPHARSTTLQRLDKHDQRMQDLKDYATFLRWKKRLSWLVWIWRRV</sequence>
<dbReference type="EMBL" id="FMAF01000006">
    <property type="protein sequence ID" value="SCB30689.1"/>
    <property type="molecule type" value="Genomic_DNA"/>
</dbReference>
<evidence type="ECO:0000256" key="1">
    <source>
        <dbReference type="SAM" id="MobiDB-lite"/>
    </source>
</evidence>
<dbReference type="Proteomes" id="UP000199205">
    <property type="component" value="Unassembled WGS sequence"/>
</dbReference>
<evidence type="ECO:0000313" key="2">
    <source>
        <dbReference type="EMBL" id="SCB30689.1"/>
    </source>
</evidence>
<evidence type="ECO:0000313" key="3">
    <source>
        <dbReference type="Proteomes" id="UP000199205"/>
    </source>
</evidence>
<proteinExistence type="predicted"/>
<accession>A0A1C3VSJ8</accession>
<dbReference type="RefSeq" id="WP_167669562.1">
    <property type="nucleotide sequence ID" value="NZ_FMAF01000006.1"/>
</dbReference>